<dbReference type="AlphaFoldDB" id="A0A9P9W876"/>
<evidence type="ECO:0000313" key="1">
    <source>
        <dbReference type="EMBL" id="KAI1849849.1"/>
    </source>
</evidence>
<accession>A0A9P9W876</accession>
<dbReference type="Proteomes" id="UP000829685">
    <property type="component" value="Unassembled WGS sequence"/>
</dbReference>
<proteinExistence type="predicted"/>
<organism evidence="1 2">
    <name type="scientific">Neoarthrinium moseri</name>
    <dbReference type="NCBI Taxonomy" id="1658444"/>
    <lineage>
        <taxon>Eukaryota</taxon>
        <taxon>Fungi</taxon>
        <taxon>Dikarya</taxon>
        <taxon>Ascomycota</taxon>
        <taxon>Pezizomycotina</taxon>
        <taxon>Sordariomycetes</taxon>
        <taxon>Xylariomycetidae</taxon>
        <taxon>Amphisphaeriales</taxon>
        <taxon>Apiosporaceae</taxon>
        <taxon>Neoarthrinium</taxon>
    </lineage>
</organism>
<evidence type="ECO:0000313" key="2">
    <source>
        <dbReference type="Proteomes" id="UP000829685"/>
    </source>
</evidence>
<keyword evidence="2" id="KW-1185">Reference proteome</keyword>
<gene>
    <name evidence="1" type="ORF">JX265_013552</name>
</gene>
<sequence length="114" mass="13334">MAQDVAKQLRDEYHTLSDAWESFFHKYSEESVSSPLSTRHLLELEELEREVEWAVTRFGQYVVVENEMVRNAAREQLAAIDRFLRPRLEADRRLISLAISRSSDSSSDYLVRSL</sequence>
<name>A0A9P9W876_9PEZI</name>
<comment type="caution">
    <text evidence="1">The sequence shown here is derived from an EMBL/GenBank/DDBJ whole genome shotgun (WGS) entry which is preliminary data.</text>
</comment>
<protein>
    <submittedName>
        <fullName evidence="1">Uncharacterized protein</fullName>
    </submittedName>
</protein>
<reference evidence="1" key="1">
    <citation type="submission" date="2021-03" db="EMBL/GenBank/DDBJ databases">
        <title>Revisited historic fungal species revealed as producer of novel bioactive compounds through whole genome sequencing and comparative genomics.</title>
        <authorList>
            <person name="Vignolle G.A."/>
            <person name="Hochenegger N."/>
            <person name="Mach R.L."/>
            <person name="Mach-Aigner A.R."/>
            <person name="Javad Rahimi M."/>
            <person name="Salim K.A."/>
            <person name="Chan C.M."/>
            <person name="Lim L.B.L."/>
            <person name="Cai F."/>
            <person name="Druzhinina I.S."/>
            <person name="U'Ren J.M."/>
            <person name="Derntl C."/>
        </authorList>
    </citation>
    <scope>NUCLEOTIDE SEQUENCE</scope>
    <source>
        <strain evidence="1">TUCIM 5799</strain>
    </source>
</reference>
<dbReference type="EMBL" id="JAFIMR010000074">
    <property type="protein sequence ID" value="KAI1849849.1"/>
    <property type="molecule type" value="Genomic_DNA"/>
</dbReference>